<gene>
    <name evidence="2" type="ORF">EVAR_82719_1</name>
</gene>
<sequence length="85" mass="9563">MVRGSSLGPPALPLLDPVERSCTQSHPPRSGGDDPHYTPRTWACCPRSECTVPQNRGNRKDQHRAHHCFRCLTIRSMRMVGQLLT</sequence>
<comment type="caution">
    <text evidence="2">The sequence shown here is derived from an EMBL/GenBank/DDBJ whole genome shotgun (WGS) entry which is preliminary data.</text>
</comment>
<protein>
    <submittedName>
        <fullName evidence="2">Uncharacterized protein</fullName>
    </submittedName>
</protein>
<dbReference type="AlphaFoldDB" id="A0A4C1YFR6"/>
<reference evidence="2 3" key="1">
    <citation type="journal article" date="2019" name="Commun. Biol.">
        <title>The bagworm genome reveals a unique fibroin gene that provides high tensile strength.</title>
        <authorList>
            <person name="Kono N."/>
            <person name="Nakamura H."/>
            <person name="Ohtoshi R."/>
            <person name="Tomita M."/>
            <person name="Numata K."/>
            <person name="Arakawa K."/>
        </authorList>
    </citation>
    <scope>NUCLEOTIDE SEQUENCE [LARGE SCALE GENOMIC DNA]</scope>
</reference>
<evidence type="ECO:0000313" key="3">
    <source>
        <dbReference type="Proteomes" id="UP000299102"/>
    </source>
</evidence>
<feature type="region of interest" description="Disordered" evidence="1">
    <location>
        <begin position="1"/>
        <end position="37"/>
    </location>
</feature>
<organism evidence="2 3">
    <name type="scientific">Eumeta variegata</name>
    <name type="common">Bagworm moth</name>
    <name type="synonym">Eumeta japonica</name>
    <dbReference type="NCBI Taxonomy" id="151549"/>
    <lineage>
        <taxon>Eukaryota</taxon>
        <taxon>Metazoa</taxon>
        <taxon>Ecdysozoa</taxon>
        <taxon>Arthropoda</taxon>
        <taxon>Hexapoda</taxon>
        <taxon>Insecta</taxon>
        <taxon>Pterygota</taxon>
        <taxon>Neoptera</taxon>
        <taxon>Endopterygota</taxon>
        <taxon>Lepidoptera</taxon>
        <taxon>Glossata</taxon>
        <taxon>Ditrysia</taxon>
        <taxon>Tineoidea</taxon>
        <taxon>Psychidae</taxon>
        <taxon>Oiketicinae</taxon>
        <taxon>Eumeta</taxon>
    </lineage>
</organism>
<accession>A0A4C1YFR6</accession>
<dbReference type="EMBL" id="BGZK01001190">
    <property type="protein sequence ID" value="GBP73890.1"/>
    <property type="molecule type" value="Genomic_DNA"/>
</dbReference>
<feature type="compositionally biased region" description="Low complexity" evidence="1">
    <location>
        <begin position="7"/>
        <end position="16"/>
    </location>
</feature>
<evidence type="ECO:0000256" key="1">
    <source>
        <dbReference type="SAM" id="MobiDB-lite"/>
    </source>
</evidence>
<proteinExistence type="predicted"/>
<keyword evidence="3" id="KW-1185">Reference proteome</keyword>
<dbReference type="Proteomes" id="UP000299102">
    <property type="component" value="Unassembled WGS sequence"/>
</dbReference>
<evidence type="ECO:0000313" key="2">
    <source>
        <dbReference type="EMBL" id="GBP73890.1"/>
    </source>
</evidence>
<name>A0A4C1YFR6_EUMVA</name>